<dbReference type="Proteomes" id="UP000260136">
    <property type="component" value="Chromosome"/>
</dbReference>
<name>A0A3B0PIX3_MYCGL</name>
<organism evidence="1 2">
    <name type="scientific">Mycoplasmoides gallisepticum</name>
    <name type="common">Mycoplasma gallisepticum</name>
    <dbReference type="NCBI Taxonomy" id="2096"/>
    <lineage>
        <taxon>Bacteria</taxon>
        <taxon>Bacillati</taxon>
        <taxon>Mycoplasmatota</taxon>
        <taxon>Mycoplasmoidales</taxon>
        <taxon>Mycoplasmoidaceae</taxon>
        <taxon>Mycoplasmoides</taxon>
    </lineage>
</organism>
<reference evidence="2" key="1">
    <citation type="submission" date="2018-06" db="EMBL/GenBank/DDBJ databases">
        <authorList>
            <consortium name="Pathogen Informatics"/>
        </authorList>
    </citation>
    <scope>NUCLEOTIDE SEQUENCE [LARGE SCALE GENOMIC DNA]</scope>
    <source>
        <strain evidence="2">NCTC10115</strain>
    </source>
</reference>
<evidence type="ECO:0000313" key="1">
    <source>
        <dbReference type="EMBL" id="SYV95727.1"/>
    </source>
</evidence>
<accession>A0A3B0PIX3</accession>
<evidence type="ECO:0000313" key="2">
    <source>
        <dbReference type="Proteomes" id="UP000260136"/>
    </source>
</evidence>
<feature type="non-terminal residue" evidence="1">
    <location>
        <position position="107"/>
    </location>
</feature>
<sequence>MYLANINNLDEETFLSEGSYLHSEFKLSNHGLYALNDLETFKKFLGKYDQSYQQAQLDDDLINEINTCFNECSFIVNSKKTENRILLTSERNDVYNFKIESFVDKKW</sequence>
<dbReference type="AlphaFoldDB" id="A0A3B0PIX3"/>
<protein>
    <submittedName>
        <fullName evidence="1">Uncharacterized protein</fullName>
    </submittedName>
</protein>
<gene>
    <name evidence="1" type="ORF">NCTC10115_01555</name>
</gene>
<proteinExistence type="predicted"/>
<dbReference type="EMBL" id="LS991952">
    <property type="protein sequence ID" value="SYV95727.1"/>
    <property type="molecule type" value="Genomic_DNA"/>
</dbReference>